<comment type="similarity">
    <text evidence="1">Belongs to the peptidase S13 family.</text>
</comment>
<keyword evidence="4" id="KW-1185">Reference proteome</keyword>
<dbReference type="Proteomes" id="UP000309450">
    <property type="component" value="Unassembled WGS sequence"/>
</dbReference>
<dbReference type="Pfam" id="PF02113">
    <property type="entry name" value="Peptidase_S13"/>
    <property type="match status" value="1"/>
</dbReference>
<gene>
    <name evidence="3" type="primary">dacB</name>
    <name evidence="3" type="ORF">E7811_04905</name>
</gene>
<keyword evidence="2 3" id="KW-0378">Hydrolase</keyword>
<dbReference type="GO" id="GO:0006508">
    <property type="term" value="P:proteolysis"/>
    <property type="evidence" value="ECO:0007669"/>
    <property type="project" value="InterPro"/>
</dbReference>
<organism evidence="3 4">
    <name type="scientific">Aliigemmobacter aestuarii</name>
    <dbReference type="NCBI Taxonomy" id="1445661"/>
    <lineage>
        <taxon>Bacteria</taxon>
        <taxon>Pseudomonadati</taxon>
        <taxon>Pseudomonadota</taxon>
        <taxon>Alphaproteobacteria</taxon>
        <taxon>Rhodobacterales</taxon>
        <taxon>Paracoccaceae</taxon>
        <taxon>Aliigemmobacter</taxon>
    </lineage>
</organism>
<reference evidence="3 4" key="1">
    <citation type="submission" date="2019-04" db="EMBL/GenBank/DDBJ databases">
        <title>Draft genome sequence of Gemmobacter aestuarii sp. nov.</title>
        <authorList>
            <person name="Hameed A."/>
            <person name="Lin S.-Y."/>
            <person name="Shahina M."/>
            <person name="Lai W.-A."/>
            <person name="Young C.-C."/>
        </authorList>
    </citation>
    <scope>NUCLEOTIDE SEQUENCE [LARGE SCALE GENOMIC DNA]</scope>
    <source>
        <strain evidence="3 4">CC-PW-75</strain>
    </source>
</reference>
<dbReference type="InterPro" id="IPR012338">
    <property type="entry name" value="Beta-lactam/transpept-like"/>
</dbReference>
<dbReference type="AlphaFoldDB" id="A0A4V3V0S2"/>
<accession>A0A4V3V0S2</accession>
<evidence type="ECO:0000256" key="2">
    <source>
        <dbReference type="ARBA" id="ARBA00022801"/>
    </source>
</evidence>
<evidence type="ECO:0000256" key="1">
    <source>
        <dbReference type="ARBA" id="ARBA00006096"/>
    </source>
</evidence>
<dbReference type="GO" id="GO:0000270">
    <property type="term" value="P:peptidoglycan metabolic process"/>
    <property type="evidence" value="ECO:0007669"/>
    <property type="project" value="TreeGrafter"/>
</dbReference>
<dbReference type="SUPFAM" id="SSF56601">
    <property type="entry name" value="beta-lactamase/transpeptidase-like"/>
    <property type="match status" value="1"/>
</dbReference>
<dbReference type="NCBIfam" id="TIGR00666">
    <property type="entry name" value="PBP4"/>
    <property type="match status" value="1"/>
</dbReference>
<dbReference type="EC" id="3.4.16.4" evidence="3"/>
<dbReference type="PRINTS" id="PR00922">
    <property type="entry name" value="DADACBPTASE3"/>
</dbReference>
<evidence type="ECO:0000313" key="4">
    <source>
        <dbReference type="Proteomes" id="UP000309450"/>
    </source>
</evidence>
<dbReference type="PANTHER" id="PTHR30023">
    <property type="entry name" value="D-ALANYL-D-ALANINE CARBOXYPEPTIDASE"/>
    <property type="match status" value="1"/>
</dbReference>
<comment type="caution">
    <text evidence="3">The sequence shown here is derived from an EMBL/GenBank/DDBJ whole genome shotgun (WGS) entry which is preliminary data.</text>
</comment>
<keyword evidence="3" id="KW-0121">Carboxypeptidase</keyword>
<dbReference type="RefSeq" id="WP_136393439.1">
    <property type="nucleotide sequence ID" value="NZ_SSND01000001.1"/>
</dbReference>
<protein>
    <submittedName>
        <fullName evidence="3">D-alanyl-D-alanine carboxypeptidase/D-alanyl-D-alanine-endopeptidase</fullName>
        <ecNumber evidence="3">3.4.16.4</ecNumber>
    </submittedName>
</protein>
<dbReference type="InterPro" id="IPR000667">
    <property type="entry name" value="Peptidase_S13"/>
</dbReference>
<name>A0A4V3V0S2_9RHOB</name>
<dbReference type="EMBL" id="SSND01000001">
    <property type="protein sequence ID" value="THD85062.1"/>
    <property type="molecule type" value="Genomic_DNA"/>
</dbReference>
<proteinExistence type="inferred from homology"/>
<dbReference type="GO" id="GO:0009002">
    <property type="term" value="F:serine-type D-Ala-D-Ala carboxypeptidase activity"/>
    <property type="evidence" value="ECO:0007669"/>
    <property type="project" value="UniProtKB-EC"/>
</dbReference>
<dbReference type="Gene3D" id="3.40.710.10">
    <property type="entry name" value="DD-peptidase/beta-lactamase superfamily"/>
    <property type="match status" value="1"/>
</dbReference>
<dbReference type="Gene3D" id="3.50.80.20">
    <property type="entry name" value="D-Ala-D-Ala carboxypeptidase C, peptidase S13"/>
    <property type="match status" value="1"/>
</dbReference>
<dbReference type="PANTHER" id="PTHR30023:SF0">
    <property type="entry name" value="PENICILLIN-SENSITIVE CARBOXYPEPTIDASE A"/>
    <property type="match status" value="1"/>
</dbReference>
<sequence length="491" mass="51669">MDRRGFLAGLLASGAVHPVWAEGAVGLAPASSPFPRRRGDGGAVSVRPASAEALIRAAELGGVTGFAVADAATGVVLEAGSADVALPPASVAKAVTAMYVLDRLGTGHRYATRLVATGPVEGGRINGDLILVGSGDPVLNTDHLAAMAATLAERGVKGISGRYLVHASALPNLPLIDADQPEFVGYNPALSGLNLNFNRVHFEWRRGQQGYAVSMDARSETLVPPVRMATMRIVPREAPLFTYEAGAREDRWTVASGALGKGGARWMPVRHPQVYAAEVFQTLAKSHGIDLPAASDVDELPAGSTLVEHLSEPMAPILRDMLKFSTNLTAEVVGLTASGKATLPASAELMTAWASERHGLAARFVDHSGLGGASRITAGDMVRALVASHATPLPGLLRDVGMRDEKGKAIKEHPVRVLAKTGTLNFVSGLGGYIMPPSGRILAFGIFSADVPRREALQLAERESPPGGEGWTRRARILQGRLVDRWARLYA</sequence>
<keyword evidence="3" id="KW-0645">Protease</keyword>
<evidence type="ECO:0000313" key="3">
    <source>
        <dbReference type="EMBL" id="THD85062.1"/>
    </source>
</evidence>
<dbReference type="OrthoDB" id="5372081at2"/>